<feature type="non-terminal residue" evidence="2">
    <location>
        <position position="121"/>
    </location>
</feature>
<protein>
    <submittedName>
        <fullName evidence="2">Uncharacterized protein</fullName>
    </submittedName>
</protein>
<feature type="region of interest" description="Disordered" evidence="1">
    <location>
        <begin position="76"/>
        <end position="121"/>
    </location>
</feature>
<dbReference type="EMBL" id="CAXITT010000499">
    <property type="protein sequence ID" value="CAL1542666.1"/>
    <property type="molecule type" value="Genomic_DNA"/>
</dbReference>
<name>A0AAV2I7Z0_LYMST</name>
<feature type="compositionally biased region" description="Low complexity" evidence="1">
    <location>
        <begin position="107"/>
        <end position="121"/>
    </location>
</feature>
<comment type="caution">
    <text evidence="2">The sequence shown here is derived from an EMBL/GenBank/DDBJ whole genome shotgun (WGS) entry which is preliminary data.</text>
</comment>
<dbReference type="Proteomes" id="UP001497497">
    <property type="component" value="Unassembled WGS sequence"/>
</dbReference>
<gene>
    <name evidence="2" type="ORF">GSLYS_00016200001</name>
</gene>
<dbReference type="AlphaFoldDB" id="A0AAV2I7Z0"/>
<evidence type="ECO:0000313" key="2">
    <source>
        <dbReference type="EMBL" id="CAL1542666.1"/>
    </source>
</evidence>
<sequence>MRRQNSVTDFFQNMLSKSKAHLQDIFTSKREKQKHKATLRGDDISPQLEMQKSETTGADGGISQISDIDFKISTMHSSCPSIGGGCGDPNDPRRSNPRISFDPDPCTSTRRTSSHSSPSTA</sequence>
<accession>A0AAV2I7Z0</accession>
<keyword evidence="3" id="KW-1185">Reference proteome</keyword>
<reference evidence="2 3" key="1">
    <citation type="submission" date="2024-04" db="EMBL/GenBank/DDBJ databases">
        <authorList>
            <consortium name="Genoscope - CEA"/>
            <person name="William W."/>
        </authorList>
    </citation>
    <scope>NUCLEOTIDE SEQUENCE [LARGE SCALE GENOMIC DNA]</scope>
</reference>
<organism evidence="2 3">
    <name type="scientific">Lymnaea stagnalis</name>
    <name type="common">Great pond snail</name>
    <name type="synonym">Helix stagnalis</name>
    <dbReference type="NCBI Taxonomy" id="6523"/>
    <lineage>
        <taxon>Eukaryota</taxon>
        <taxon>Metazoa</taxon>
        <taxon>Spiralia</taxon>
        <taxon>Lophotrochozoa</taxon>
        <taxon>Mollusca</taxon>
        <taxon>Gastropoda</taxon>
        <taxon>Heterobranchia</taxon>
        <taxon>Euthyneura</taxon>
        <taxon>Panpulmonata</taxon>
        <taxon>Hygrophila</taxon>
        <taxon>Lymnaeoidea</taxon>
        <taxon>Lymnaeidae</taxon>
        <taxon>Lymnaea</taxon>
    </lineage>
</organism>
<proteinExistence type="predicted"/>
<feature type="region of interest" description="Disordered" evidence="1">
    <location>
        <begin position="25"/>
        <end position="63"/>
    </location>
</feature>
<evidence type="ECO:0000256" key="1">
    <source>
        <dbReference type="SAM" id="MobiDB-lite"/>
    </source>
</evidence>
<evidence type="ECO:0000313" key="3">
    <source>
        <dbReference type="Proteomes" id="UP001497497"/>
    </source>
</evidence>